<feature type="domain" description="FeoB-type G" evidence="1">
    <location>
        <begin position="1"/>
        <end position="46"/>
    </location>
</feature>
<comment type="caution">
    <text evidence="2">The sequence shown here is derived from an EMBL/GenBank/DDBJ whole genome shotgun (WGS) entry which is preliminary data.</text>
</comment>
<feature type="non-terminal residue" evidence="2">
    <location>
        <position position="47"/>
    </location>
</feature>
<evidence type="ECO:0000259" key="1">
    <source>
        <dbReference type="Pfam" id="PF02421"/>
    </source>
</evidence>
<organism evidence="2">
    <name type="scientific">marine sediment metagenome</name>
    <dbReference type="NCBI Taxonomy" id="412755"/>
    <lineage>
        <taxon>unclassified sequences</taxon>
        <taxon>metagenomes</taxon>
        <taxon>ecological metagenomes</taxon>
    </lineage>
</organism>
<accession>X0Y8R8</accession>
<dbReference type="GO" id="GO:0005525">
    <property type="term" value="F:GTP binding"/>
    <property type="evidence" value="ECO:0007669"/>
    <property type="project" value="InterPro"/>
</dbReference>
<feature type="non-terminal residue" evidence="2">
    <location>
        <position position="1"/>
    </location>
</feature>
<reference evidence="2" key="1">
    <citation type="journal article" date="2014" name="Front. Microbiol.">
        <title>High frequency of phylogenetically diverse reductive dehalogenase-homologous genes in deep subseafloor sedimentary metagenomes.</title>
        <authorList>
            <person name="Kawai M."/>
            <person name="Futagami T."/>
            <person name="Toyoda A."/>
            <person name="Takaki Y."/>
            <person name="Nishi S."/>
            <person name="Hori S."/>
            <person name="Arai W."/>
            <person name="Tsubouchi T."/>
            <person name="Morono Y."/>
            <person name="Uchiyama I."/>
            <person name="Ito T."/>
            <person name="Fujiyama A."/>
            <person name="Inagaki F."/>
            <person name="Takami H."/>
        </authorList>
    </citation>
    <scope>NUCLEOTIDE SEQUENCE</scope>
    <source>
        <strain evidence="2">Expedition CK06-06</strain>
    </source>
</reference>
<dbReference type="InterPro" id="IPR030389">
    <property type="entry name" value="G_FEOB_dom"/>
</dbReference>
<dbReference type="AlphaFoldDB" id="X0Y8R8"/>
<name>X0Y8R8_9ZZZZ</name>
<dbReference type="EMBL" id="BARS01059424">
    <property type="protein sequence ID" value="GAG45113.1"/>
    <property type="molecule type" value="Genomic_DNA"/>
</dbReference>
<gene>
    <name evidence="2" type="ORF">S01H1_86079</name>
</gene>
<proteinExistence type="predicted"/>
<protein>
    <recommendedName>
        <fullName evidence="1">FeoB-type G domain-containing protein</fullName>
    </recommendedName>
</protein>
<dbReference type="Pfam" id="PF02421">
    <property type="entry name" value="FeoB_N"/>
    <property type="match status" value="1"/>
</dbReference>
<sequence length="47" mass="5246">DACSLERSLLFIGQVLRRSQPACLVLTMADELRARGGELDRERLESA</sequence>
<evidence type="ECO:0000313" key="2">
    <source>
        <dbReference type="EMBL" id="GAG45113.1"/>
    </source>
</evidence>